<evidence type="ECO:0000313" key="3">
    <source>
        <dbReference type="Proteomes" id="UP000823909"/>
    </source>
</evidence>
<comment type="caution">
    <text evidence="2">The sequence shown here is derived from an EMBL/GenBank/DDBJ whole genome shotgun (WGS) entry which is preliminary data.</text>
</comment>
<organism evidence="2 3">
    <name type="scientific">Candidatus Mediterraneibacter quadrami</name>
    <dbReference type="NCBI Taxonomy" id="2838684"/>
    <lineage>
        <taxon>Bacteria</taxon>
        <taxon>Bacillati</taxon>
        <taxon>Bacillota</taxon>
        <taxon>Clostridia</taxon>
        <taxon>Lachnospirales</taxon>
        <taxon>Lachnospiraceae</taxon>
        <taxon>Mediterraneibacter</taxon>
    </lineage>
</organism>
<sequence>MKKRWKIFWIVCAVLAAAGLLLTAAGAALGGLSALRNAGKPERLTGKDFDTMDPDEYSGPQDGELIMFDYIEDIDLNLGGLQVYVIPGNVDGVGIDTSYLRSDIREKVESSIEYEEEDYELKVDIGKRLRGWSTEDTGTLYIVYSPWTQFGSFSAEMSAGLLELHGLWADEVSLSVGAGQITAQFLETEHLDTECGAGSIELLGTVLAGDAEIDCKLGSIVLIMANQPAQSDYDYELSCGAGEVTVGNKTYSGLFREAEIDNGSSRLIKADCGLGSIVIQFE</sequence>
<proteinExistence type="predicted"/>
<dbReference type="EMBL" id="DWUU01000041">
    <property type="protein sequence ID" value="HJD42696.1"/>
    <property type="molecule type" value="Genomic_DNA"/>
</dbReference>
<dbReference type="Proteomes" id="UP000823909">
    <property type="component" value="Unassembled WGS sequence"/>
</dbReference>
<feature type="chain" id="PRO_5038778603" description="Adhesin domain-containing protein" evidence="1">
    <location>
        <begin position="28"/>
        <end position="282"/>
    </location>
</feature>
<protein>
    <recommendedName>
        <fullName evidence="4">Adhesin domain-containing protein</fullName>
    </recommendedName>
</protein>
<dbReference type="AlphaFoldDB" id="A0A9D2RI52"/>
<evidence type="ECO:0008006" key="4">
    <source>
        <dbReference type="Google" id="ProtNLM"/>
    </source>
</evidence>
<keyword evidence="1" id="KW-0732">Signal</keyword>
<evidence type="ECO:0000256" key="1">
    <source>
        <dbReference type="SAM" id="SignalP"/>
    </source>
</evidence>
<name>A0A9D2RI52_9FIRM</name>
<dbReference type="Gene3D" id="2.160.20.120">
    <property type="match status" value="1"/>
</dbReference>
<accession>A0A9D2RI52</accession>
<evidence type="ECO:0000313" key="2">
    <source>
        <dbReference type="EMBL" id="HJD42696.1"/>
    </source>
</evidence>
<feature type="signal peptide" evidence="1">
    <location>
        <begin position="1"/>
        <end position="27"/>
    </location>
</feature>
<reference evidence="2" key="1">
    <citation type="journal article" date="2021" name="PeerJ">
        <title>Extensive microbial diversity within the chicken gut microbiome revealed by metagenomics and culture.</title>
        <authorList>
            <person name="Gilroy R."/>
            <person name="Ravi A."/>
            <person name="Getino M."/>
            <person name="Pursley I."/>
            <person name="Horton D.L."/>
            <person name="Alikhan N.F."/>
            <person name="Baker D."/>
            <person name="Gharbi K."/>
            <person name="Hall N."/>
            <person name="Watson M."/>
            <person name="Adriaenssens E.M."/>
            <person name="Foster-Nyarko E."/>
            <person name="Jarju S."/>
            <person name="Secka A."/>
            <person name="Antonio M."/>
            <person name="Oren A."/>
            <person name="Chaudhuri R.R."/>
            <person name="La Ragione R."/>
            <person name="Hildebrand F."/>
            <person name="Pallen M.J."/>
        </authorList>
    </citation>
    <scope>NUCLEOTIDE SEQUENCE</scope>
    <source>
        <strain evidence="2">ChiBcec15-3976</strain>
    </source>
</reference>
<gene>
    <name evidence="2" type="ORF">H9910_06770</name>
</gene>
<reference evidence="2" key="2">
    <citation type="submission" date="2021-04" db="EMBL/GenBank/DDBJ databases">
        <authorList>
            <person name="Gilroy R."/>
        </authorList>
    </citation>
    <scope>NUCLEOTIDE SEQUENCE</scope>
    <source>
        <strain evidence="2">ChiBcec15-3976</strain>
    </source>
</reference>